<comment type="caution">
    <text evidence="2">The sequence shown here is derived from an EMBL/GenBank/DDBJ whole genome shotgun (WGS) entry which is preliminary data.</text>
</comment>
<dbReference type="Proteomes" id="UP000249204">
    <property type="component" value="Unassembled WGS sequence"/>
</dbReference>
<dbReference type="GO" id="GO:0006629">
    <property type="term" value="P:lipid metabolic process"/>
    <property type="evidence" value="ECO:0007669"/>
    <property type="project" value="InterPro"/>
</dbReference>
<dbReference type="EMBL" id="QKWW01000085">
    <property type="protein sequence ID" value="PZT52900.1"/>
    <property type="molecule type" value="Genomic_DNA"/>
</dbReference>
<dbReference type="CDD" id="cd08556">
    <property type="entry name" value="GDPD"/>
    <property type="match status" value="1"/>
</dbReference>
<dbReference type="Pfam" id="PF03009">
    <property type="entry name" value="GDPD"/>
    <property type="match status" value="1"/>
</dbReference>
<gene>
    <name evidence="2" type="ORF">DN757_25270</name>
</gene>
<feature type="domain" description="GP-PDE" evidence="1">
    <location>
        <begin position="4"/>
        <end position="235"/>
    </location>
</feature>
<evidence type="ECO:0000313" key="2">
    <source>
        <dbReference type="EMBL" id="PZT52900.1"/>
    </source>
</evidence>
<dbReference type="PANTHER" id="PTHR46211:SF14">
    <property type="entry name" value="GLYCEROPHOSPHODIESTER PHOSPHODIESTERASE"/>
    <property type="match status" value="1"/>
</dbReference>
<dbReference type="AlphaFoldDB" id="A0A2W6NZR1"/>
<proteinExistence type="predicted"/>
<dbReference type="InterPro" id="IPR030395">
    <property type="entry name" value="GP_PDE_dom"/>
</dbReference>
<dbReference type="SUPFAM" id="SSF51695">
    <property type="entry name" value="PLC-like phosphodiesterases"/>
    <property type="match status" value="1"/>
</dbReference>
<evidence type="ECO:0000313" key="3">
    <source>
        <dbReference type="Proteomes" id="UP000249204"/>
    </source>
</evidence>
<protein>
    <submittedName>
        <fullName evidence="2">Glycerophosphodiester phosphodiesterase</fullName>
    </submittedName>
</protein>
<organism evidence="2 3">
    <name type="scientific">Paenibacillus silvae</name>
    <dbReference type="NCBI Taxonomy" id="1325358"/>
    <lineage>
        <taxon>Bacteria</taxon>
        <taxon>Bacillati</taxon>
        <taxon>Bacillota</taxon>
        <taxon>Bacilli</taxon>
        <taxon>Bacillales</taxon>
        <taxon>Paenibacillaceae</taxon>
        <taxon>Paenibacillus</taxon>
    </lineage>
</organism>
<dbReference type="PANTHER" id="PTHR46211">
    <property type="entry name" value="GLYCEROPHOSPHORYL DIESTER PHOSPHODIESTERASE"/>
    <property type="match status" value="1"/>
</dbReference>
<dbReference type="GO" id="GO:0008081">
    <property type="term" value="F:phosphoric diester hydrolase activity"/>
    <property type="evidence" value="ECO:0007669"/>
    <property type="project" value="InterPro"/>
</dbReference>
<dbReference type="Gene3D" id="3.20.20.190">
    <property type="entry name" value="Phosphatidylinositol (PI) phosphodiesterase"/>
    <property type="match status" value="1"/>
</dbReference>
<dbReference type="InterPro" id="IPR017946">
    <property type="entry name" value="PLC-like_Pdiesterase_TIM-brl"/>
</dbReference>
<dbReference type="PROSITE" id="PS51704">
    <property type="entry name" value="GP_PDE"/>
    <property type="match status" value="1"/>
</dbReference>
<sequence length="252" mass="28459">MNSFPLITAHTGSMGFPDHSLESLQAALSLGVDIYEDDIRVTRDGIPVLAHDDEVILTEAVQSSLESLTWQELAEESSVAFPTLEHTLRHIREADNMMNLDIKTTLALEPIAALIEQLHMQEQVFLSGCSYEMAWKAARYAPRIRRLLNVNLQHFERLPYTEAIVQMCREAKAAGCFGLNLPYQAVQEQCIDIAVSNGLSVYVWTIMEADDMRRLARWGVHSITTRNPLLLTAVREEMKRAEENGFESKAEL</sequence>
<accession>A0A2W6NZR1</accession>
<reference evidence="2 3" key="1">
    <citation type="submission" date="2018-06" db="EMBL/GenBank/DDBJ databases">
        <title>Isolation of heavy metals resistant Paenibacillus silvae NC2 from Gold-Copper mine in ZiJin, China.</title>
        <authorList>
            <person name="Xu J."/>
            <person name="Mazhar H.S."/>
            <person name="Rensing C."/>
        </authorList>
    </citation>
    <scope>NUCLEOTIDE SEQUENCE [LARGE SCALE GENOMIC DNA]</scope>
    <source>
        <strain evidence="2 3">NC2</strain>
    </source>
</reference>
<dbReference type="RefSeq" id="WP_111272937.1">
    <property type="nucleotide sequence ID" value="NZ_QKWW01000085.1"/>
</dbReference>
<evidence type="ECO:0000259" key="1">
    <source>
        <dbReference type="PROSITE" id="PS51704"/>
    </source>
</evidence>
<name>A0A2W6NZR1_9BACL</name>